<dbReference type="Pfam" id="PF05175">
    <property type="entry name" value="MTS"/>
    <property type="match status" value="1"/>
</dbReference>
<evidence type="ECO:0000256" key="1">
    <source>
        <dbReference type="ARBA" id="ARBA00022603"/>
    </source>
</evidence>
<accession>A0A3M0BKV5</accession>
<organism evidence="4 5">
    <name type="scientific">Hydrogenothermus marinus</name>
    <dbReference type="NCBI Taxonomy" id="133270"/>
    <lineage>
        <taxon>Bacteria</taxon>
        <taxon>Pseudomonadati</taxon>
        <taxon>Aquificota</taxon>
        <taxon>Aquificia</taxon>
        <taxon>Aquificales</taxon>
        <taxon>Hydrogenothermaceae</taxon>
        <taxon>Hydrogenothermus</taxon>
    </lineage>
</organism>
<dbReference type="AlphaFoldDB" id="A0A3M0BKV5"/>
<evidence type="ECO:0000259" key="3">
    <source>
        <dbReference type="Pfam" id="PF05175"/>
    </source>
</evidence>
<dbReference type="Gene3D" id="3.40.50.150">
    <property type="entry name" value="Vaccinia Virus protein VP39"/>
    <property type="match status" value="1"/>
</dbReference>
<feature type="domain" description="Methyltransferase small" evidence="3">
    <location>
        <begin position="30"/>
        <end position="162"/>
    </location>
</feature>
<dbReference type="CDD" id="cd02440">
    <property type="entry name" value="AdoMet_MTases"/>
    <property type="match status" value="1"/>
</dbReference>
<keyword evidence="1 4" id="KW-0489">Methyltransferase</keyword>
<keyword evidence="1 4" id="KW-0808">Transferase</keyword>
<keyword evidence="2" id="KW-0949">S-adenosyl-L-methionine</keyword>
<dbReference type="SUPFAM" id="SSF53335">
    <property type="entry name" value="S-adenosyl-L-methionine-dependent methyltransferases"/>
    <property type="match status" value="1"/>
</dbReference>
<dbReference type="PROSITE" id="PS00092">
    <property type="entry name" value="N6_MTASE"/>
    <property type="match status" value="1"/>
</dbReference>
<dbReference type="PANTHER" id="PTHR47739">
    <property type="entry name" value="TRNA1(VAL) (ADENINE(37)-N6)-METHYLTRANSFERASE"/>
    <property type="match status" value="1"/>
</dbReference>
<proteinExistence type="predicted"/>
<keyword evidence="5" id="KW-1185">Reference proteome</keyword>
<sequence>MDKNKPSPFIRGKIFLYQSEKGYRFNLDSVLLASFPKFQKKGKLIDLGTGNGILILLLSLKYKNLDFYAIEVQEEFYNLAKVNFKLNNVNVNLFKEDIKNIKKIFKPNSFDYVITNPPYFKEYKTENLQLKIARSEYLATIEDFIKAGKYLLKDKGKFYMVSPVSRFSEIILYLKENKLQPKRYRFIYPSVNENATHFLLEAHKNAKEGGEIIEKPLIVYENPKDKIYTEEVKFILEEFI</sequence>
<evidence type="ECO:0000256" key="2">
    <source>
        <dbReference type="ARBA" id="ARBA00022691"/>
    </source>
</evidence>
<dbReference type="GO" id="GO:0008170">
    <property type="term" value="F:N-methyltransferase activity"/>
    <property type="evidence" value="ECO:0007669"/>
    <property type="project" value="UniProtKB-ARBA"/>
</dbReference>
<dbReference type="Proteomes" id="UP000280842">
    <property type="component" value="Unassembled WGS sequence"/>
</dbReference>
<dbReference type="PANTHER" id="PTHR47739:SF1">
    <property type="entry name" value="TRNA1(VAL) (ADENINE(37)-N6)-METHYLTRANSFERASE"/>
    <property type="match status" value="1"/>
</dbReference>
<dbReference type="GO" id="GO:0003676">
    <property type="term" value="F:nucleic acid binding"/>
    <property type="evidence" value="ECO:0007669"/>
    <property type="project" value="InterPro"/>
</dbReference>
<dbReference type="InterPro" id="IPR007848">
    <property type="entry name" value="Small_mtfrase_dom"/>
</dbReference>
<dbReference type="RefSeq" id="WP_121922551.1">
    <property type="nucleotide sequence ID" value="NZ_REFO01000010.1"/>
</dbReference>
<evidence type="ECO:0000313" key="5">
    <source>
        <dbReference type="Proteomes" id="UP000280842"/>
    </source>
</evidence>
<reference evidence="4 5" key="1">
    <citation type="submission" date="2018-10" db="EMBL/GenBank/DDBJ databases">
        <title>Genomic Encyclopedia of Archaeal and Bacterial Type Strains, Phase II (KMG-II): from individual species to whole genera.</title>
        <authorList>
            <person name="Goeker M."/>
        </authorList>
    </citation>
    <scope>NUCLEOTIDE SEQUENCE [LARGE SCALE GENOMIC DNA]</scope>
    <source>
        <strain evidence="4 5">VM1</strain>
    </source>
</reference>
<evidence type="ECO:0000313" key="4">
    <source>
        <dbReference type="EMBL" id="RMA97787.1"/>
    </source>
</evidence>
<protein>
    <submittedName>
        <fullName evidence="4">tRNA1(Val) A37 N6-methylase TrmN6</fullName>
    </submittedName>
</protein>
<dbReference type="EMBL" id="REFO01000010">
    <property type="protein sequence ID" value="RMA97787.1"/>
    <property type="molecule type" value="Genomic_DNA"/>
</dbReference>
<dbReference type="InterPro" id="IPR029063">
    <property type="entry name" value="SAM-dependent_MTases_sf"/>
</dbReference>
<dbReference type="GO" id="GO:0032259">
    <property type="term" value="P:methylation"/>
    <property type="evidence" value="ECO:0007669"/>
    <property type="project" value="UniProtKB-KW"/>
</dbReference>
<comment type="caution">
    <text evidence="4">The sequence shown here is derived from an EMBL/GenBank/DDBJ whole genome shotgun (WGS) entry which is preliminary data.</text>
</comment>
<dbReference type="InterPro" id="IPR050210">
    <property type="entry name" value="tRNA_Adenine-N(6)_MTase"/>
</dbReference>
<dbReference type="InterPro" id="IPR002052">
    <property type="entry name" value="DNA_methylase_N6_adenine_CS"/>
</dbReference>
<gene>
    <name evidence="4" type="ORF">CLV39_0414</name>
</gene>
<dbReference type="GO" id="GO:0008757">
    <property type="term" value="F:S-adenosylmethionine-dependent methyltransferase activity"/>
    <property type="evidence" value="ECO:0007669"/>
    <property type="project" value="UniProtKB-ARBA"/>
</dbReference>
<dbReference type="OrthoDB" id="9777257at2"/>
<name>A0A3M0BKV5_9AQUI</name>